<organism evidence="2 3">
    <name type="scientific">Methanoculleus chikugoensis</name>
    <dbReference type="NCBI Taxonomy" id="118126"/>
    <lineage>
        <taxon>Archaea</taxon>
        <taxon>Methanobacteriati</taxon>
        <taxon>Methanobacteriota</taxon>
        <taxon>Stenosarchaea group</taxon>
        <taxon>Methanomicrobia</taxon>
        <taxon>Methanomicrobiales</taxon>
        <taxon>Methanomicrobiaceae</taxon>
        <taxon>Methanoculleus</taxon>
    </lineage>
</organism>
<dbReference type="InterPro" id="IPR054513">
    <property type="entry name" value="Dret_0059-like_sensor"/>
</dbReference>
<evidence type="ECO:0000313" key="3">
    <source>
        <dbReference type="Proteomes" id="UP000184671"/>
    </source>
</evidence>
<dbReference type="Pfam" id="PF22309">
    <property type="entry name" value="HK-GC-Chemotax_sensor"/>
    <property type="match status" value="1"/>
</dbReference>
<evidence type="ECO:0000259" key="1">
    <source>
        <dbReference type="SMART" id="SM01079"/>
    </source>
</evidence>
<dbReference type="SMART" id="SM01079">
    <property type="entry name" value="CHASE"/>
    <property type="match status" value="1"/>
</dbReference>
<dbReference type="InterPro" id="IPR006189">
    <property type="entry name" value="CHASE_dom"/>
</dbReference>
<proteinExistence type="predicted"/>
<dbReference type="Gene3D" id="3.30.450.20">
    <property type="entry name" value="PAS domain"/>
    <property type="match status" value="1"/>
</dbReference>
<sequence length="280" mass="29248">MNSQSYPWIVAALAALVAVGTGFAALNQPAPPPASVAEEDAATLLIHLQSDITAALEALDNRLAHAAFELGKTDLSDADAHGILANLSATDPSIVDCTVSDAGGTILAAEPTAYRDIEGAEIGGQAHVRHVLATKRPIMSEVITVAENIPATVIVAPIFTNEGLFAGFASVVFRPEALVAGIAEPAVNGTPYQVMVIQTDGRVIYDTDPAQIGRMTFDDPLFADYPDLLDVARRVAGERYGTATYGFAADGGEAVQKEIAWATAGLHGVEWRAAVIRETG</sequence>
<dbReference type="RefSeq" id="WP_074369846.1">
    <property type="nucleotide sequence ID" value="NZ_FMID01000035.1"/>
</dbReference>
<dbReference type="OrthoDB" id="106688at2157"/>
<name>A0A1M4MLC1_9EURY</name>
<dbReference type="Proteomes" id="UP000184671">
    <property type="component" value="Unassembled WGS sequence"/>
</dbReference>
<gene>
    <name evidence="2" type="ORF">L21_1505</name>
</gene>
<reference evidence="2 3" key="1">
    <citation type="submission" date="2016-08" db="EMBL/GenBank/DDBJ databases">
        <authorList>
            <person name="Seilhamer J.J."/>
        </authorList>
    </citation>
    <scope>NUCLEOTIDE SEQUENCE [LARGE SCALE GENOMIC DNA]</scope>
    <source>
        <strain evidence="2">L21-II-0</strain>
    </source>
</reference>
<dbReference type="EMBL" id="FMID01000035">
    <property type="protein sequence ID" value="SCL75598.1"/>
    <property type="molecule type" value="Genomic_DNA"/>
</dbReference>
<evidence type="ECO:0000313" key="2">
    <source>
        <dbReference type="EMBL" id="SCL75598.1"/>
    </source>
</evidence>
<accession>A0A1M4MLC1</accession>
<feature type="domain" description="CHASE" evidence="1">
    <location>
        <begin position="48"/>
        <end position="207"/>
    </location>
</feature>
<protein>
    <recommendedName>
        <fullName evidence="1">CHASE domain-containing protein</fullName>
    </recommendedName>
</protein>
<dbReference type="AlphaFoldDB" id="A0A1M4MLC1"/>
<dbReference type="GO" id="GO:0003824">
    <property type="term" value="F:catalytic activity"/>
    <property type="evidence" value="ECO:0007669"/>
    <property type="project" value="UniProtKB-ARBA"/>
</dbReference>
<dbReference type="STRING" id="118126.L21_1505"/>